<protein>
    <submittedName>
        <fullName evidence="1">Uncharacterized protein</fullName>
    </submittedName>
</protein>
<name>A0A0F9Q0P7_9ZZZZ</name>
<accession>A0A0F9Q0P7</accession>
<reference evidence="1" key="1">
    <citation type="journal article" date="2015" name="Nature">
        <title>Complex archaea that bridge the gap between prokaryotes and eukaryotes.</title>
        <authorList>
            <person name="Spang A."/>
            <person name="Saw J.H."/>
            <person name="Jorgensen S.L."/>
            <person name="Zaremba-Niedzwiedzka K."/>
            <person name="Martijn J."/>
            <person name="Lind A.E."/>
            <person name="van Eijk R."/>
            <person name="Schleper C."/>
            <person name="Guy L."/>
            <person name="Ettema T.J."/>
        </authorList>
    </citation>
    <scope>NUCLEOTIDE SEQUENCE</scope>
</reference>
<dbReference type="EMBL" id="LAZR01001992">
    <property type="protein sequence ID" value="KKN36044.1"/>
    <property type="molecule type" value="Genomic_DNA"/>
</dbReference>
<gene>
    <name evidence="1" type="ORF">LCGC14_0777390</name>
</gene>
<sequence length="53" mass="6037">MKRYAALDENGALIRRVFAMNIDEAFIKARKLCGRKKVARVVEEPMAQVTRGD</sequence>
<proteinExistence type="predicted"/>
<dbReference type="AlphaFoldDB" id="A0A0F9Q0P7"/>
<comment type="caution">
    <text evidence="1">The sequence shown here is derived from an EMBL/GenBank/DDBJ whole genome shotgun (WGS) entry which is preliminary data.</text>
</comment>
<organism evidence="1">
    <name type="scientific">marine sediment metagenome</name>
    <dbReference type="NCBI Taxonomy" id="412755"/>
    <lineage>
        <taxon>unclassified sequences</taxon>
        <taxon>metagenomes</taxon>
        <taxon>ecological metagenomes</taxon>
    </lineage>
</organism>
<evidence type="ECO:0000313" key="1">
    <source>
        <dbReference type="EMBL" id="KKN36044.1"/>
    </source>
</evidence>